<protein>
    <submittedName>
        <fullName evidence="2">Uncharacterized protein</fullName>
    </submittedName>
</protein>
<reference evidence="2 3" key="1">
    <citation type="submission" date="2019-01" db="EMBL/GenBank/DDBJ databases">
        <title>Genomes sequencing and comparative genomics of infectious freshwater microsporidia, Cucumispora dikerogammari and Thelohania contejeani.</title>
        <authorList>
            <person name="Cormier A."/>
            <person name="Giraud I."/>
            <person name="Wattier R."/>
            <person name="Teixeira M."/>
            <person name="Grandjean F."/>
            <person name="Rigaud T."/>
            <person name="Cordaux R."/>
        </authorList>
    </citation>
    <scope>NUCLEOTIDE SEQUENCE [LARGE SCALE GENOMIC DNA]</scope>
    <source>
        <strain evidence="2">T1</strain>
        <tissue evidence="2">Spores</tissue>
    </source>
</reference>
<organism evidence="2 3">
    <name type="scientific">Astathelohania contejeani</name>
    <dbReference type="NCBI Taxonomy" id="164912"/>
    <lineage>
        <taxon>Eukaryota</taxon>
        <taxon>Fungi</taxon>
        <taxon>Fungi incertae sedis</taxon>
        <taxon>Microsporidia</taxon>
        <taxon>Astathelohaniidae</taxon>
        <taxon>Astathelohania</taxon>
    </lineage>
</organism>
<feature type="signal peptide" evidence="1">
    <location>
        <begin position="1"/>
        <end position="15"/>
    </location>
</feature>
<feature type="chain" id="PRO_5046890103" evidence="1">
    <location>
        <begin position="16"/>
        <end position="542"/>
    </location>
</feature>
<name>A0ABQ7HYC8_9MICR</name>
<keyword evidence="1" id="KW-0732">Signal</keyword>
<accession>A0ABQ7HYC8</accession>
<comment type="caution">
    <text evidence="2">The sequence shown here is derived from an EMBL/GenBank/DDBJ whole genome shotgun (WGS) entry which is preliminary data.</text>
</comment>
<evidence type="ECO:0000313" key="3">
    <source>
        <dbReference type="Proteomes" id="UP001516464"/>
    </source>
</evidence>
<evidence type="ECO:0000313" key="2">
    <source>
        <dbReference type="EMBL" id="KAF7683115.1"/>
    </source>
</evidence>
<dbReference type="Proteomes" id="UP001516464">
    <property type="component" value="Unassembled WGS sequence"/>
</dbReference>
<gene>
    <name evidence="2" type="ORF">TCON_1678</name>
</gene>
<keyword evidence="3" id="KW-1185">Reference proteome</keyword>
<evidence type="ECO:0000256" key="1">
    <source>
        <dbReference type="SAM" id="SignalP"/>
    </source>
</evidence>
<dbReference type="EMBL" id="SBIQ01000128">
    <property type="protein sequence ID" value="KAF7683115.1"/>
    <property type="molecule type" value="Genomic_DNA"/>
</dbReference>
<proteinExistence type="predicted"/>
<sequence>MEFLIIYIILKLIICSNNSKIHVDGSDSIDNTEEVKELIKFMKDEFQIKENDLYLHEDYNIVNIFNESALDSAIIEEVLYLESLFAAENILLNNNQSNTINDSNSNNECEHNNQETTDLDNNLDIRNYKQVNYIDSICSILNRTIEILGLSMNIQSIYQNAVYTINSEPKNINRDENAFDNIITTWKEYFIRQKHIYKYFNCKYGNIYIDCMNKKLKRLLFEYIETRDVYSNISSLAELLVKLDNMFLFYIFNKPEDIKELLKFLQYFEFHLIKNNNDHKKFIYEFTRKYIKFYLFKRMPTYHYKHYEPLIGLEYFWNTYYKIKDMKSNAFISITFITRYILHFLLENEKNNNDVLLDFKRQLNSFVLLFLNHFKNRNYKKVLKILYNNEFIFTKREINKLNMKLKIYNITYNKTLIFIDILRKLLLYLHPRIISIITNVIDLNMCNYNLTRDELLRKYFDVAVSCNKIFMKKNDNHFTYKLKLIFIYLNDIKFKMKYNSKFSKKLEKEIRESKRLTYTKKYHFMVDIIKYNEIIHEALHQL</sequence>